<protein>
    <submittedName>
        <fullName evidence="2">Uncharacterized protein</fullName>
    </submittedName>
</protein>
<dbReference type="AlphaFoldDB" id="A0AAE0G6Z6"/>
<accession>A0AAE0G6Z6</accession>
<reference evidence="2 3" key="1">
    <citation type="journal article" date="2015" name="Genome Biol. Evol.">
        <title>Comparative Genomics of a Bacterivorous Green Alga Reveals Evolutionary Causalities and Consequences of Phago-Mixotrophic Mode of Nutrition.</title>
        <authorList>
            <person name="Burns J.A."/>
            <person name="Paasch A."/>
            <person name="Narechania A."/>
            <person name="Kim E."/>
        </authorList>
    </citation>
    <scope>NUCLEOTIDE SEQUENCE [LARGE SCALE GENOMIC DNA]</scope>
    <source>
        <strain evidence="2 3">PLY_AMNH</strain>
    </source>
</reference>
<keyword evidence="1" id="KW-0812">Transmembrane</keyword>
<feature type="transmembrane region" description="Helical" evidence="1">
    <location>
        <begin position="123"/>
        <end position="143"/>
    </location>
</feature>
<name>A0AAE0G6Z6_9CHLO</name>
<keyword evidence="3" id="KW-1185">Reference proteome</keyword>
<feature type="transmembrane region" description="Helical" evidence="1">
    <location>
        <begin position="180"/>
        <end position="202"/>
    </location>
</feature>
<proteinExistence type="predicted"/>
<keyword evidence="1" id="KW-0472">Membrane</keyword>
<gene>
    <name evidence="2" type="ORF">CYMTET_19217</name>
</gene>
<evidence type="ECO:0000256" key="1">
    <source>
        <dbReference type="SAM" id="Phobius"/>
    </source>
</evidence>
<evidence type="ECO:0000313" key="3">
    <source>
        <dbReference type="Proteomes" id="UP001190700"/>
    </source>
</evidence>
<sequence>MQMVFVDVATMRWTPSRDADMNADHSSQCMGADEPAGTLEILDFQSGSLLPAKPVFIASYSGSVYDRMENSLGDPKFSMFVGPSVIPYKNYLYFWASYDVVIKLMQTSVVTLVNVFYEDAHLYYANAISVLGLTVHCYCQPFISSEANFVMMVSYVTNVLCTLGYIATDNSDNRSDVMGYSLVSCQMLFLAITSALMARWVIPLVTVAMKDAQFAYKSIYRGRTA</sequence>
<dbReference type="EMBL" id="LGRX02008946">
    <property type="protein sequence ID" value="KAK3272487.1"/>
    <property type="molecule type" value="Genomic_DNA"/>
</dbReference>
<keyword evidence="1" id="KW-1133">Transmembrane helix</keyword>
<organism evidence="2 3">
    <name type="scientific">Cymbomonas tetramitiformis</name>
    <dbReference type="NCBI Taxonomy" id="36881"/>
    <lineage>
        <taxon>Eukaryota</taxon>
        <taxon>Viridiplantae</taxon>
        <taxon>Chlorophyta</taxon>
        <taxon>Pyramimonadophyceae</taxon>
        <taxon>Pyramimonadales</taxon>
        <taxon>Pyramimonadaceae</taxon>
        <taxon>Cymbomonas</taxon>
    </lineage>
</organism>
<dbReference type="Proteomes" id="UP001190700">
    <property type="component" value="Unassembled WGS sequence"/>
</dbReference>
<evidence type="ECO:0000313" key="2">
    <source>
        <dbReference type="EMBL" id="KAK3272487.1"/>
    </source>
</evidence>
<feature type="transmembrane region" description="Helical" evidence="1">
    <location>
        <begin position="149"/>
        <end position="168"/>
    </location>
</feature>
<comment type="caution">
    <text evidence="2">The sequence shown here is derived from an EMBL/GenBank/DDBJ whole genome shotgun (WGS) entry which is preliminary data.</text>
</comment>